<evidence type="ECO:0000313" key="4">
    <source>
        <dbReference type="Proteomes" id="UP001202402"/>
    </source>
</evidence>
<keyword evidence="4" id="KW-1185">Reference proteome</keyword>
<dbReference type="InterPro" id="IPR031165">
    <property type="entry name" value="GNAT_YJDJ"/>
</dbReference>
<dbReference type="Proteomes" id="UP001202402">
    <property type="component" value="Unassembled WGS sequence"/>
</dbReference>
<evidence type="ECO:0000259" key="1">
    <source>
        <dbReference type="PROSITE" id="PS51186"/>
    </source>
</evidence>
<dbReference type="InterPro" id="IPR045057">
    <property type="entry name" value="Gcn5-rel_NAT"/>
</dbReference>
<dbReference type="CDD" id="cd04301">
    <property type="entry name" value="NAT_SF"/>
    <property type="match status" value="1"/>
</dbReference>
<feature type="domain" description="N-acetyltransferase" evidence="2">
    <location>
        <begin position="2"/>
        <end position="89"/>
    </location>
</feature>
<name>A0ABS9R5F2_9FIRM</name>
<protein>
    <submittedName>
        <fullName evidence="3">N-acetyltransferase</fullName>
    </submittedName>
</protein>
<dbReference type="Gene3D" id="3.40.630.30">
    <property type="match status" value="1"/>
</dbReference>
<dbReference type="EMBL" id="JAKVPQ010000004">
    <property type="protein sequence ID" value="MCH4284891.1"/>
    <property type="molecule type" value="Genomic_DNA"/>
</dbReference>
<organism evidence="3 4">
    <name type="scientific">Amedibacillus hominis</name>
    <dbReference type="NCBI Taxonomy" id="2897776"/>
    <lineage>
        <taxon>Bacteria</taxon>
        <taxon>Bacillati</taxon>
        <taxon>Bacillota</taxon>
        <taxon>Erysipelotrichia</taxon>
        <taxon>Erysipelotrichales</taxon>
        <taxon>Erysipelotrichaceae</taxon>
        <taxon>Amedibacillus</taxon>
    </lineage>
</organism>
<dbReference type="InterPro" id="IPR016181">
    <property type="entry name" value="Acyl_CoA_acyltransferase"/>
</dbReference>
<dbReference type="SUPFAM" id="SSF55729">
    <property type="entry name" value="Acyl-CoA N-acyltransferases (Nat)"/>
    <property type="match status" value="1"/>
</dbReference>
<sequence>MEFIHEENRVYIKDEQGELLAEITFPKETDHVCIDHTWVSEKLQGQGIASKLVQEVLKQCKAENLKIRATCSYAKTWFEKHPKEQNWYL</sequence>
<gene>
    <name evidence="3" type="ORF">LQE99_07070</name>
</gene>
<dbReference type="PROSITE" id="PS51729">
    <property type="entry name" value="GNAT_YJDJ"/>
    <property type="match status" value="1"/>
</dbReference>
<feature type="domain" description="N-acetyltransferase" evidence="1">
    <location>
        <begin position="1"/>
        <end position="89"/>
    </location>
</feature>
<evidence type="ECO:0000259" key="2">
    <source>
        <dbReference type="PROSITE" id="PS51729"/>
    </source>
</evidence>
<dbReference type="Pfam" id="PF14542">
    <property type="entry name" value="Acetyltransf_CG"/>
    <property type="match status" value="1"/>
</dbReference>
<dbReference type="InterPro" id="IPR000182">
    <property type="entry name" value="GNAT_dom"/>
</dbReference>
<dbReference type="PANTHER" id="PTHR31435">
    <property type="entry name" value="PROTEIN NATD1"/>
    <property type="match status" value="1"/>
</dbReference>
<dbReference type="PROSITE" id="PS51186">
    <property type="entry name" value="GNAT"/>
    <property type="match status" value="1"/>
</dbReference>
<proteinExistence type="predicted"/>
<dbReference type="PANTHER" id="PTHR31435:SF10">
    <property type="entry name" value="BSR4717 PROTEIN"/>
    <property type="match status" value="1"/>
</dbReference>
<accession>A0ABS9R5F2</accession>
<evidence type="ECO:0000313" key="3">
    <source>
        <dbReference type="EMBL" id="MCH4284891.1"/>
    </source>
</evidence>
<comment type="caution">
    <text evidence="3">The sequence shown here is derived from an EMBL/GenBank/DDBJ whole genome shotgun (WGS) entry which is preliminary data.</text>
</comment>
<reference evidence="3 4" key="1">
    <citation type="submission" date="2022-02" db="EMBL/GenBank/DDBJ databases">
        <title>Genome of Erysipelotrichaceae sp. nov. NSJ-176 isolated from human feces.</title>
        <authorList>
            <person name="Abdugheni R."/>
        </authorList>
    </citation>
    <scope>NUCLEOTIDE SEQUENCE [LARGE SCALE GENOMIC DNA]</scope>
    <source>
        <strain evidence="3 4">NSJ-176</strain>
    </source>
</reference>
<dbReference type="RefSeq" id="WP_117452773.1">
    <property type="nucleotide sequence ID" value="NZ_JAKVPQ010000004.1"/>
</dbReference>